<evidence type="ECO:0000256" key="1">
    <source>
        <dbReference type="SAM" id="Phobius"/>
    </source>
</evidence>
<gene>
    <name evidence="3" type="ORF">E9229_003332</name>
</gene>
<feature type="transmembrane region" description="Helical" evidence="1">
    <location>
        <begin position="34"/>
        <end position="53"/>
    </location>
</feature>
<dbReference type="EMBL" id="JACHVS010000002">
    <property type="protein sequence ID" value="MBB2997085.1"/>
    <property type="molecule type" value="Genomic_DNA"/>
</dbReference>
<accession>A0A839QQZ6</accession>
<dbReference type="AlphaFoldDB" id="A0A839QQZ6"/>
<feature type="transmembrane region" description="Helical" evidence="1">
    <location>
        <begin position="86"/>
        <end position="105"/>
    </location>
</feature>
<evidence type="ECO:0000313" key="4">
    <source>
        <dbReference type="Proteomes" id="UP000523000"/>
    </source>
</evidence>
<feature type="transmembrane region" description="Helical" evidence="1">
    <location>
        <begin position="60"/>
        <end position="80"/>
    </location>
</feature>
<comment type="caution">
    <text evidence="3">The sequence shown here is derived from an EMBL/GenBank/DDBJ whole genome shotgun (WGS) entry which is preliminary data.</text>
</comment>
<keyword evidence="1" id="KW-0812">Transmembrane</keyword>
<dbReference type="InterPro" id="IPR005530">
    <property type="entry name" value="SPW"/>
</dbReference>
<dbReference type="RefSeq" id="WP_183512642.1">
    <property type="nucleotide sequence ID" value="NZ_BAABGK010000108.1"/>
</dbReference>
<protein>
    <recommendedName>
        <fullName evidence="2">SPW repeat-containing integral membrane domain-containing protein</fullName>
    </recommendedName>
</protein>
<organism evidence="3 4">
    <name type="scientific">Paeniglutamicibacter cryotolerans</name>
    <dbReference type="NCBI Taxonomy" id="670079"/>
    <lineage>
        <taxon>Bacteria</taxon>
        <taxon>Bacillati</taxon>
        <taxon>Actinomycetota</taxon>
        <taxon>Actinomycetes</taxon>
        <taxon>Micrococcales</taxon>
        <taxon>Micrococcaceae</taxon>
        <taxon>Paeniglutamicibacter</taxon>
    </lineage>
</organism>
<evidence type="ECO:0000313" key="3">
    <source>
        <dbReference type="EMBL" id="MBB2997085.1"/>
    </source>
</evidence>
<keyword evidence="1" id="KW-0472">Membrane</keyword>
<dbReference type="Proteomes" id="UP000523000">
    <property type="component" value="Unassembled WGS sequence"/>
</dbReference>
<dbReference type="Pfam" id="PF03779">
    <property type="entry name" value="SPW"/>
    <property type="match status" value="1"/>
</dbReference>
<feature type="domain" description="SPW repeat-containing integral membrane" evidence="2">
    <location>
        <begin position="7"/>
        <end position="101"/>
    </location>
</feature>
<keyword evidence="1" id="KW-1133">Transmembrane helix</keyword>
<sequence>MKRWTGWQNWVVVAAGAYTLLAMTWTNALGYSNGYMMTGGIALIVIGAVNLAAPGMPVAEWIQVAVAALVVASPWMGSFASGMHGVAWNTWIPGVVALVASAMAIQPAMKSYREHHPVGSV</sequence>
<proteinExistence type="predicted"/>
<reference evidence="3 4" key="1">
    <citation type="submission" date="2020-08" db="EMBL/GenBank/DDBJ databases">
        <title>Sequencing the genomes of 1000 actinobacteria strains.</title>
        <authorList>
            <person name="Klenk H.-P."/>
        </authorList>
    </citation>
    <scope>NUCLEOTIDE SEQUENCE [LARGE SCALE GENOMIC DNA]</scope>
    <source>
        <strain evidence="3 4">DSM 22826</strain>
    </source>
</reference>
<name>A0A839QQZ6_9MICC</name>
<keyword evidence="4" id="KW-1185">Reference proteome</keyword>
<feature type="transmembrane region" description="Helical" evidence="1">
    <location>
        <begin position="7"/>
        <end position="28"/>
    </location>
</feature>
<evidence type="ECO:0000259" key="2">
    <source>
        <dbReference type="Pfam" id="PF03779"/>
    </source>
</evidence>